<dbReference type="EMBL" id="LKAM01000001">
    <property type="protein sequence ID" value="KUM51093.1"/>
    <property type="molecule type" value="Genomic_DNA"/>
</dbReference>
<dbReference type="AlphaFoldDB" id="A0A124GP74"/>
<keyword evidence="1" id="KW-0812">Transmembrane</keyword>
<sequence>MAFNIYILIPFARFTCLGAMLAMRLIGELQIVLQVIQETHGIQMESLCSGYRFVRERKEVVSPILLPIRTKLTKLGG</sequence>
<reference evidence="2" key="1">
    <citation type="journal article" date="2015" name="Genome Biol. Evol.">
        <title>Organellar Genomes of White Spruce (Picea glauca): Assembly and Annotation.</title>
        <authorList>
            <person name="Jackman S.D."/>
            <person name="Warren R.L."/>
            <person name="Gibb E.A."/>
            <person name="Vandervalk B.P."/>
            <person name="Mohamadi H."/>
            <person name="Chu J."/>
            <person name="Raymond A."/>
            <person name="Pleasance S."/>
            <person name="Coope R."/>
            <person name="Wildung M.R."/>
            <person name="Ritland C.E."/>
            <person name="Bousquet J."/>
            <person name="Jones S.J."/>
            <person name="Bohlmann J."/>
            <person name="Birol I."/>
        </authorList>
    </citation>
    <scope>NUCLEOTIDE SEQUENCE [LARGE SCALE GENOMIC DNA]</scope>
    <source>
        <tissue evidence="2">Flushing bud</tissue>
    </source>
</reference>
<keyword evidence="1" id="KW-1133">Transmembrane helix</keyword>
<feature type="transmembrane region" description="Helical" evidence="1">
    <location>
        <begin position="6"/>
        <end position="26"/>
    </location>
</feature>
<comment type="caution">
    <text evidence="2">The sequence shown here is derived from an EMBL/GenBank/DDBJ whole genome shotgun (WGS) entry which is preliminary data.</text>
</comment>
<accession>A0A124GP74</accession>
<keyword evidence="1" id="KW-0472">Membrane</keyword>
<proteinExistence type="predicted"/>
<gene>
    <name evidence="2" type="ORF">ABT39_MTgene939</name>
</gene>
<geneLocation type="mitochondrion" evidence="2"/>
<name>A0A124GP74_PICGL</name>
<protein>
    <submittedName>
        <fullName evidence="2">Uncharacterized protein</fullName>
    </submittedName>
</protein>
<keyword evidence="2" id="KW-0496">Mitochondrion</keyword>
<evidence type="ECO:0000313" key="2">
    <source>
        <dbReference type="EMBL" id="KUM51093.1"/>
    </source>
</evidence>
<evidence type="ECO:0000256" key="1">
    <source>
        <dbReference type="SAM" id="Phobius"/>
    </source>
</evidence>
<organism evidence="2">
    <name type="scientific">Picea glauca</name>
    <name type="common">White spruce</name>
    <name type="synonym">Pinus glauca</name>
    <dbReference type="NCBI Taxonomy" id="3330"/>
    <lineage>
        <taxon>Eukaryota</taxon>
        <taxon>Viridiplantae</taxon>
        <taxon>Streptophyta</taxon>
        <taxon>Embryophyta</taxon>
        <taxon>Tracheophyta</taxon>
        <taxon>Spermatophyta</taxon>
        <taxon>Pinopsida</taxon>
        <taxon>Pinidae</taxon>
        <taxon>Conifers I</taxon>
        <taxon>Pinales</taxon>
        <taxon>Pinaceae</taxon>
        <taxon>Picea</taxon>
    </lineage>
</organism>